<comment type="caution">
    <text evidence="1">The sequence shown here is derived from an EMBL/GenBank/DDBJ whole genome shotgun (WGS) entry which is preliminary data.</text>
</comment>
<evidence type="ECO:0000313" key="1">
    <source>
        <dbReference type="EMBL" id="KAK9866427.1"/>
    </source>
</evidence>
<proteinExistence type="predicted"/>
<keyword evidence="2" id="KW-1185">Reference proteome</keyword>
<organism evidence="1 2">
    <name type="scientific">Apatococcus fuscideae</name>
    <dbReference type="NCBI Taxonomy" id="2026836"/>
    <lineage>
        <taxon>Eukaryota</taxon>
        <taxon>Viridiplantae</taxon>
        <taxon>Chlorophyta</taxon>
        <taxon>core chlorophytes</taxon>
        <taxon>Trebouxiophyceae</taxon>
        <taxon>Chlorellales</taxon>
        <taxon>Chlorellaceae</taxon>
        <taxon>Apatococcus</taxon>
    </lineage>
</organism>
<dbReference type="EMBL" id="JALJOV010000163">
    <property type="protein sequence ID" value="KAK9866427.1"/>
    <property type="molecule type" value="Genomic_DNA"/>
</dbReference>
<reference evidence="1 2" key="1">
    <citation type="journal article" date="2024" name="Nat. Commun.">
        <title>Phylogenomics reveals the evolutionary origins of lichenization in chlorophyte algae.</title>
        <authorList>
            <person name="Puginier C."/>
            <person name="Libourel C."/>
            <person name="Otte J."/>
            <person name="Skaloud P."/>
            <person name="Haon M."/>
            <person name="Grisel S."/>
            <person name="Petersen M."/>
            <person name="Berrin J.G."/>
            <person name="Delaux P.M."/>
            <person name="Dal Grande F."/>
            <person name="Keller J."/>
        </authorList>
    </citation>
    <scope>NUCLEOTIDE SEQUENCE [LARGE SCALE GENOMIC DNA]</scope>
    <source>
        <strain evidence="1 2">SAG 2523</strain>
    </source>
</reference>
<protein>
    <submittedName>
        <fullName evidence="1">Uncharacterized protein</fullName>
    </submittedName>
</protein>
<sequence length="78" mass="8679">MGSRTGSQATGCRPLAVSWGQKTEGILVVTVQGDDQNRSPASECLWILLYVLIPVYPYSFKRFNLRFKSSPQDAKNLS</sequence>
<evidence type="ECO:0000313" key="2">
    <source>
        <dbReference type="Proteomes" id="UP001485043"/>
    </source>
</evidence>
<name>A0AAW1T9E4_9CHLO</name>
<dbReference type="AlphaFoldDB" id="A0AAW1T9E4"/>
<accession>A0AAW1T9E4</accession>
<dbReference type="Proteomes" id="UP001485043">
    <property type="component" value="Unassembled WGS sequence"/>
</dbReference>
<gene>
    <name evidence="1" type="ORF">WJX84_007528</name>
</gene>